<keyword evidence="8 9" id="KW-0472">Membrane</keyword>
<dbReference type="EMBL" id="CP002198">
    <property type="protein sequence ID" value="ADN15248.1"/>
    <property type="molecule type" value="Genomic_DNA"/>
</dbReference>
<keyword evidence="4 9" id="KW-0812">Transmembrane</keyword>
<keyword evidence="3 9" id="KW-0633">Potassium transport</keyword>
<dbReference type="PANTHER" id="PTHR30607">
    <property type="entry name" value="POTASSIUM-TRANSPORTING ATPASE A CHAIN"/>
    <property type="match status" value="1"/>
</dbReference>
<feature type="transmembrane region" description="Helical" evidence="9">
    <location>
        <begin position="135"/>
        <end position="155"/>
    </location>
</feature>
<dbReference type="STRING" id="497965.Cyan7822_3298"/>
<comment type="function">
    <text evidence="9">Part of the high-affinity ATP-driven potassium transport (or Kdp) system, which catalyzes the hydrolysis of ATP coupled with the electrogenic transport of potassium into the cytoplasm. This subunit binds the periplasmic potassium ions and delivers the ions to the membrane domain of KdpB through an intramembrane tunnel.</text>
</comment>
<dbReference type="InterPro" id="IPR004623">
    <property type="entry name" value="KdpA"/>
</dbReference>
<dbReference type="GO" id="GO:0030955">
    <property type="term" value="F:potassium ion binding"/>
    <property type="evidence" value="ECO:0007669"/>
    <property type="project" value="UniProtKB-UniRule"/>
</dbReference>
<dbReference type="GO" id="GO:0008556">
    <property type="term" value="F:P-type potassium transmembrane transporter activity"/>
    <property type="evidence" value="ECO:0007669"/>
    <property type="project" value="InterPro"/>
</dbReference>
<name>E0UCQ4_GLOV7</name>
<dbReference type="AlphaFoldDB" id="E0UCQ4"/>
<keyword evidence="10" id="KW-0378">Hydrolase</keyword>
<comment type="subunit">
    <text evidence="9">The system is composed of three essential subunits: KdpA, KdpB and KdpC.</text>
</comment>
<feature type="transmembrane region" description="Helical" evidence="9">
    <location>
        <begin position="524"/>
        <end position="546"/>
    </location>
</feature>
<dbReference type="HAMAP" id="MF_00275">
    <property type="entry name" value="KdpA"/>
    <property type="match status" value="1"/>
</dbReference>
<comment type="subcellular location">
    <subcellularLocation>
        <location evidence="9">Cell inner membrane</location>
        <topology evidence="9">Multi-pass membrane protein</topology>
    </subcellularLocation>
</comment>
<evidence type="ECO:0000313" key="10">
    <source>
        <dbReference type="EMBL" id="ADN15248.1"/>
    </source>
</evidence>
<reference evidence="11" key="1">
    <citation type="journal article" date="2011" name="MBio">
        <title>Novel metabolic attributes of the genus Cyanothece, comprising a group of unicellular nitrogen-fixing Cyanobacteria.</title>
        <authorList>
            <person name="Bandyopadhyay A."/>
            <person name="Elvitigala T."/>
            <person name="Welsh E."/>
            <person name="Stockel J."/>
            <person name="Liberton M."/>
            <person name="Min H."/>
            <person name="Sherman L.A."/>
            <person name="Pakrasi H.B."/>
        </authorList>
    </citation>
    <scope>NUCLEOTIDE SEQUENCE [LARGE SCALE GENOMIC DNA]</scope>
    <source>
        <strain evidence="11">PCC 7822</strain>
    </source>
</reference>
<feature type="transmembrane region" description="Helical" evidence="9">
    <location>
        <begin position="6"/>
        <end position="27"/>
    </location>
</feature>
<dbReference type="eggNOG" id="COG2060">
    <property type="taxonomic scope" value="Bacteria"/>
</dbReference>
<evidence type="ECO:0000256" key="9">
    <source>
        <dbReference type="HAMAP-Rule" id="MF_00275"/>
    </source>
</evidence>
<keyword evidence="1 9" id="KW-0813">Transport</keyword>
<dbReference type="Proteomes" id="UP000008206">
    <property type="component" value="Chromosome"/>
</dbReference>
<organism evidence="10 11">
    <name type="scientific">Gloeothece verrucosa (strain PCC 7822)</name>
    <name type="common">Cyanothece sp. (strain PCC 7822)</name>
    <dbReference type="NCBI Taxonomy" id="497965"/>
    <lineage>
        <taxon>Bacteria</taxon>
        <taxon>Bacillati</taxon>
        <taxon>Cyanobacteriota</taxon>
        <taxon>Cyanophyceae</taxon>
        <taxon>Oscillatoriophycideae</taxon>
        <taxon>Chroococcales</taxon>
        <taxon>Aphanothecaceae</taxon>
        <taxon>Gloeothece</taxon>
        <taxon>Gloeothece verrucosa</taxon>
    </lineage>
</organism>
<evidence type="ECO:0000256" key="4">
    <source>
        <dbReference type="ARBA" id="ARBA00022692"/>
    </source>
</evidence>
<feature type="transmembrane region" description="Helical" evidence="9">
    <location>
        <begin position="167"/>
        <end position="194"/>
    </location>
</feature>
<dbReference type="GO" id="GO:0016787">
    <property type="term" value="F:hydrolase activity"/>
    <property type="evidence" value="ECO:0007669"/>
    <property type="project" value="UniProtKB-KW"/>
</dbReference>
<dbReference type="GO" id="GO:0005886">
    <property type="term" value="C:plasma membrane"/>
    <property type="evidence" value="ECO:0007669"/>
    <property type="project" value="UniProtKB-SubCell"/>
</dbReference>
<evidence type="ECO:0000256" key="5">
    <source>
        <dbReference type="ARBA" id="ARBA00022958"/>
    </source>
</evidence>
<feature type="transmembrane region" description="Helical" evidence="9">
    <location>
        <begin position="380"/>
        <end position="401"/>
    </location>
</feature>
<keyword evidence="6 9" id="KW-1133">Transmembrane helix</keyword>
<evidence type="ECO:0000256" key="1">
    <source>
        <dbReference type="ARBA" id="ARBA00022448"/>
    </source>
</evidence>
<accession>E0UCQ4</accession>
<sequence length="560" mass="60270">MVQGLIQIVLTLIILVVIVPFLGNYLARVFLFKKTILDPILNPIERIIYAGIGTNPNKNMTAAQYIKAVLWSNLVMAILVYLIFMIQGSLPFNPTGLQAPSWDLALHTTISFITNTDQQHYSGETTLSYASQMWAIGYLMFTSAATGLAVGIAFIRGLTGQPLGNFYVDLTLSITRVLLPFSLVAAIVLISLGVPETLAPPVTLTTLEGATQTLAVGPVAHIEAIKQLGENGGGFFGINSAHPFENPNGFSNLIETILMVIIPAAMIYTYGIIAGNKKQGWLLFWMVFILFVITIFIAASGEFQGNPIINGLLGEQQPNLEGKEIRFGWAQTALWAITTTGTMCGAVNGMHDSLMPPGGGATLFNLFLQIIWGGQGTGTAYLFVFLILTVFLTGLMVGRTPEFLGRKIEKREIVLASVILLVHPIAILIPGAITLAFPEQIAGISNPGFHGISQVIYEYASAAANNGSGFEGLGDNTLWWNLSTSVVLLAGRFIPIIALLLLAENMYRKQPVPETPGTLRTDSNLFTSVNAITILILGALTFFPVLALGPIAEAFQIAAK</sequence>
<evidence type="ECO:0000256" key="6">
    <source>
        <dbReference type="ARBA" id="ARBA00022989"/>
    </source>
</evidence>
<evidence type="ECO:0000256" key="2">
    <source>
        <dbReference type="ARBA" id="ARBA00022475"/>
    </source>
</evidence>
<evidence type="ECO:0000313" key="11">
    <source>
        <dbReference type="Proteomes" id="UP000008206"/>
    </source>
</evidence>
<comment type="similarity">
    <text evidence="9">Belongs to the KdpA family.</text>
</comment>
<feature type="transmembrane region" description="Helical" evidence="9">
    <location>
        <begin position="280"/>
        <end position="299"/>
    </location>
</feature>
<dbReference type="PIRSF" id="PIRSF001294">
    <property type="entry name" value="K_ATPaseA"/>
    <property type="match status" value="1"/>
</dbReference>
<keyword evidence="11" id="KW-1185">Reference proteome</keyword>
<gene>
    <name evidence="9" type="primary">kdpA</name>
    <name evidence="10" type="ordered locus">Cyan7822_3298</name>
</gene>
<feature type="transmembrane region" description="Helical" evidence="9">
    <location>
        <begin position="413"/>
        <end position="437"/>
    </location>
</feature>
<keyword evidence="5 9" id="KW-0630">Potassium</keyword>
<evidence type="ECO:0000256" key="7">
    <source>
        <dbReference type="ARBA" id="ARBA00023065"/>
    </source>
</evidence>
<evidence type="ECO:0000256" key="3">
    <source>
        <dbReference type="ARBA" id="ARBA00022538"/>
    </source>
</evidence>
<dbReference type="HOGENOM" id="CLU_018614_3_0_3"/>
<keyword evidence="7 9" id="KW-0406">Ion transport</keyword>
<evidence type="ECO:0000256" key="8">
    <source>
        <dbReference type="ARBA" id="ARBA00023136"/>
    </source>
</evidence>
<dbReference type="OrthoDB" id="9763796at2"/>
<dbReference type="RefSeq" id="WP_013323317.1">
    <property type="nucleotide sequence ID" value="NC_014501.1"/>
</dbReference>
<feature type="transmembrane region" description="Helical" evidence="9">
    <location>
        <begin position="253"/>
        <end position="273"/>
    </location>
</feature>
<dbReference type="Pfam" id="PF03814">
    <property type="entry name" value="KdpA"/>
    <property type="match status" value="1"/>
</dbReference>
<feature type="transmembrane region" description="Helical" evidence="9">
    <location>
        <begin position="68"/>
        <end position="86"/>
    </location>
</feature>
<dbReference type="PANTHER" id="PTHR30607:SF2">
    <property type="entry name" value="POTASSIUM-TRANSPORTING ATPASE POTASSIUM-BINDING SUBUNIT"/>
    <property type="match status" value="1"/>
</dbReference>
<proteinExistence type="inferred from homology"/>
<dbReference type="NCBIfam" id="TIGR00680">
    <property type="entry name" value="kdpA"/>
    <property type="match status" value="1"/>
</dbReference>
<keyword evidence="9" id="KW-0997">Cell inner membrane</keyword>
<keyword evidence="2 9" id="KW-1003">Cell membrane</keyword>
<dbReference type="KEGG" id="cyj:Cyan7822_3298"/>
<feature type="transmembrane region" description="Helical" evidence="9">
    <location>
        <begin position="478"/>
        <end position="503"/>
    </location>
</feature>
<protein>
    <recommendedName>
        <fullName evidence="9">Potassium-transporting ATPase potassium-binding subunit</fullName>
    </recommendedName>
    <alternativeName>
        <fullName evidence="9">ATP phosphohydrolase [potassium-transporting] A chain</fullName>
    </alternativeName>
    <alternativeName>
        <fullName evidence="9">Potassium-binding and translocating subunit A</fullName>
    </alternativeName>
    <alternativeName>
        <fullName evidence="9">Potassium-translocating ATPase A chain</fullName>
    </alternativeName>
</protein>